<reference evidence="1" key="1">
    <citation type="submission" date="2023-04" db="EMBL/GenBank/DDBJ databases">
        <title>A chromosome-level genome assembly of the parasitoid wasp Eretmocerus hayati.</title>
        <authorList>
            <person name="Zhong Y."/>
            <person name="Liu S."/>
            <person name="Liu Y."/>
        </authorList>
    </citation>
    <scope>NUCLEOTIDE SEQUENCE</scope>
    <source>
        <strain evidence="1">ZJU_SS_LIU_2023</strain>
    </source>
</reference>
<accession>A0ACC2PCU1</accession>
<protein>
    <submittedName>
        <fullName evidence="1">Uncharacterized protein</fullName>
    </submittedName>
</protein>
<sequence length="430" mass="50061">MSKCSVLFCPNQVKFKFPKNPVMKKKWLTAIKRIQYTPKDYNGLCKIHFASSDIVTLDMKTKGADKCTFECLRGNAVPCYFSWNQDISSLASTSNSTIKNQIEMKSNHTSKKNTQQLPSNHRAVDYELDKGDCESLFQDEPANSIAYADSQQFSDTYNETQDMLDSDDIEILAMRHKGLENYEFIQNDNKHNEPNRNFLPIQYDQQNAHKETNAKACQTEIASRYSIEQFRQDAKALSFFTGLRDYEQFMTIFYLLGPSVRSLNYVDEHLMENISLPNQLLLVLWKLKHNPCDTELAYHFGIQKMTVRNIFASFIIFMCKQWSLMEGWPSQGLIDFCSPKGYSQNHVFLLNSINHALDINQQKKKLYLHTTNKKMIEEKCIKLYDELLEHYEKIATSMEKDYMLLAKEIIGVCLMLCHFKEKLSEDSDHE</sequence>
<evidence type="ECO:0000313" key="1">
    <source>
        <dbReference type="EMBL" id="KAJ8680404.1"/>
    </source>
</evidence>
<proteinExistence type="predicted"/>
<keyword evidence="2" id="KW-1185">Reference proteome</keyword>
<dbReference type="EMBL" id="CM056742">
    <property type="protein sequence ID" value="KAJ8680404.1"/>
    <property type="molecule type" value="Genomic_DNA"/>
</dbReference>
<comment type="caution">
    <text evidence="1">The sequence shown here is derived from an EMBL/GenBank/DDBJ whole genome shotgun (WGS) entry which is preliminary data.</text>
</comment>
<name>A0ACC2PCU1_9HYME</name>
<gene>
    <name evidence="1" type="ORF">QAD02_016191</name>
</gene>
<organism evidence="1 2">
    <name type="scientific">Eretmocerus hayati</name>
    <dbReference type="NCBI Taxonomy" id="131215"/>
    <lineage>
        <taxon>Eukaryota</taxon>
        <taxon>Metazoa</taxon>
        <taxon>Ecdysozoa</taxon>
        <taxon>Arthropoda</taxon>
        <taxon>Hexapoda</taxon>
        <taxon>Insecta</taxon>
        <taxon>Pterygota</taxon>
        <taxon>Neoptera</taxon>
        <taxon>Endopterygota</taxon>
        <taxon>Hymenoptera</taxon>
        <taxon>Apocrita</taxon>
        <taxon>Proctotrupomorpha</taxon>
        <taxon>Chalcidoidea</taxon>
        <taxon>Aphelinidae</taxon>
        <taxon>Aphelininae</taxon>
        <taxon>Eretmocerus</taxon>
    </lineage>
</organism>
<evidence type="ECO:0000313" key="2">
    <source>
        <dbReference type="Proteomes" id="UP001239111"/>
    </source>
</evidence>
<dbReference type="Proteomes" id="UP001239111">
    <property type="component" value="Chromosome 2"/>
</dbReference>